<dbReference type="PANTHER" id="PTHR45947:SF15">
    <property type="entry name" value="TEICHURONIC ACID BIOSYNTHESIS GLYCOSYLTRANSFERASE TUAC-RELATED"/>
    <property type="match status" value="1"/>
</dbReference>
<dbReference type="Proteomes" id="UP001597108">
    <property type="component" value="Unassembled WGS sequence"/>
</dbReference>
<dbReference type="Pfam" id="PF00534">
    <property type="entry name" value="Glycos_transf_1"/>
    <property type="match status" value="1"/>
</dbReference>
<dbReference type="RefSeq" id="WP_386072645.1">
    <property type="nucleotide sequence ID" value="NZ_JBHTJT010000006.1"/>
</dbReference>
<dbReference type="InterPro" id="IPR001296">
    <property type="entry name" value="Glyco_trans_1"/>
</dbReference>
<dbReference type="EC" id="2.4.-.-" evidence="3"/>
<feature type="domain" description="Glycosyltransferase subfamily 4-like N-terminal" evidence="2">
    <location>
        <begin position="27"/>
        <end position="222"/>
    </location>
</feature>
<keyword evidence="4" id="KW-1185">Reference proteome</keyword>
<dbReference type="GO" id="GO:0016757">
    <property type="term" value="F:glycosyltransferase activity"/>
    <property type="evidence" value="ECO:0007669"/>
    <property type="project" value="UniProtKB-KW"/>
</dbReference>
<comment type="caution">
    <text evidence="3">The sequence shown here is derived from an EMBL/GenBank/DDBJ whole genome shotgun (WGS) entry which is preliminary data.</text>
</comment>
<organism evidence="3 4">
    <name type="scientific">Tropicimonas aquimaris</name>
    <dbReference type="NCBI Taxonomy" id="914152"/>
    <lineage>
        <taxon>Bacteria</taxon>
        <taxon>Pseudomonadati</taxon>
        <taxon>Pseudomonadota</taxon>
        <taxon>Alphaproteobacteria</taxon>
        <taxon>Rhodobacterales</taxon>
        <taxon>Roseobacteraceae</taxon>
        <taxon>Tropicimonas</taxon>
    </lineage>
</organism>
<evidence type="ECO:0000313" key="4">
    <source>
        <dbReference type="Proteomes" id="UP001597108"/>
    </source>
</evidence>
<dbReference type="Gene3D" id="3.40.50.2000">
    <property type="entry name" value="Glycogen Phosphorylase B"/>
    <property type="match status" value="2"/>
</dbReference>
<keyword evidence="3" id="KW-0328">Glycosyltransferase</keyword>
<dbReference type="PANTHER" id="PTHR45947">
    <property type="entry name" value="SULFOQUINOVOSYL TRANSFERASE SQD2"/>
    <property type="match status" value="1"/>
</dbReference>
<keyword evidence="3" id="KW-0808">Transferase</keyword>
<feature type="domain" description="Glycosyl transferase family 1" evidence="1">
    <location>
        <begin position="232"/>
        <end position="388"/>
    </location>
</feature>
<gene>
    <name evidence="3" type="ORF">ACFQ2S_03180</name>
</gene>
<evidence type="ECO:0000259" key="2">
    <source>
        <dbReference type="Pfam" id="PF13439"/>
    </source>
</evidence>
<name>A0ABW3IL59_9RHOB</name>
<dbReference type="Pfam" id="PF13439">
    <property type="entry name" value="Glyco_transf_4"/>
    <property type="match status" value="1"/>
</dbReference>
<evidence type="ECO:0000313" key="3">
    <source>
        <dbReference type="EMBL" id="MFD0978645.1"/>
    </source>
</evidence>
<proteinExistence type="predicted"/>
<dbReference type="InterPro" id="IPR050194">
    <property type="entry name" value="Glycosyltransferase_grp1"/>
</dbReference>
<dbReference type="SUPFAM" id="SSF53756">
    <property type="entry name" value="UDP-Glycosyltransferase/glycogen phosphorylase"/>
    <property type="match status" value="1"/>
</dbReference>
<reference evidence="4" key="1">
    <citation type="journal article" date="2019" name="Int. J. Syst. Evol. Microbiol.">
        <title>The Global Catalogue of Microorganisms (GCM) 10K type strain sequencing project: providing services to taxonomists for standard genome sequencing and annotation.</title>
        <authorList>
            <consortium name="The Broad Institute Genomics Platform"/>
            <consortium name="The Broad Institute Genome Sequencing Center for Infectious Disease"/>
            <person name="Wu L."/>
            <person name="Ma J."/>
        </authorList>
    </citation>
    <scope>NUCLEOTIDE SEQUENCE [LARGE SCALE GENOMIC DNA]</scope>
    <source>
        <strain evidence="4">CCUG 60524</strain>
    </source>
</reference>
<dbReference type="EMBL" id="JBHTJT010000006">
    <property type="protein sequence ID" value="MFD0978645.1"/>
    <property type="molecule type" value="Genomic_DNA"/>
</dbReference>
<evidence type="ECO:0000259" key="1">
    <source>
        <dbReference type="Pfam" id="PF00534"/>
    </source>
</evidence>
<accession>A0ABW3IL59</accession>
<dbReference type="InterPro" id="IPR028098">
    <property type="entry name" value="Glyco_trans_4-like_N"/>
</dbReference>
<protein>
    <submittedName>
        <fullName evidence="3">Glycosyltransferase</fullName>
        <ecNumber evidence="3">2.4.-.-</ecNumber>
    </submittedName>
</protein>
<sequence length="417" mass="45655">MDDRPQSKALPRLAYLTSEYPAVSHTFILREVNALRRLGFEVETCSIRRTDPELHHRGPQERHAAASTFYVLSAARSPLALISAQLAALARPGRWLRAAGLAWRSRPPGLRAMLYQAFYLVEAAVLARHLRQRGITHLHCHFGHSACSVAMLASELSGIPYSFTLHGPTIFYAPKHWRIDEKIARARFVACISQYCRSQAMIFAAPEHWDRLKVIHCGVDPALDDTGARERTGKRLLFVGRLAAVKGVPVLLEAFKAVAAQHPEAHLTLIGDGPERTRLETEAEHLGVSRQAAFAGYRSQEEVAAALADADLFVLPSFAEGVPVVLMEAMAARLPVVATRVGGVQELVEDGVSGLAVAPGDADAFANALLRLLDDPDRMRSMGEAGRARVIDEFSTEREAERLAGLFRGDMAGPARQ</sequence>